<keyword evidence="1" id="KW-0224">Dipeptidase</keyword>
<keyword evidence="3" id="KW-1185">Reference proteome</keyword>
<dbReference type="SUPFAM" id="SSF51556">
    <property type="entry name" value="Metallo-dependent hydrolases"/>
    <property type="match status" value="1"/>
</dbReference>
<keyword evidence="1" id="KW-0482">Metalloprotease</keyword>
<proteinExistence type="inferred from homology"/>
<dbReference type="Pfam" id="PF01244">
    <property type="entry name" value="Peptidase_M19"/>
    <property type="match status" value="1"/>
</dbReference>
<comment type="caution">
    <text evidence="2">The sequence shown here is derived from an EMBL/GenBank/DDBJ whole genome shotgun (WGS) entry which is preliminary data.</text>
</comment>
<evidence type="ECO:0000313" key="3">
    <source>
        <dbReference type="Proteomes" id="UP001148838"/>
    </source>
</evidence>
<keyword evidence="1" id="KW-0645">Protease</keyword>
<comment type="subunit">
    <text evidence="1">Homodimer; disulfide-linked.</text>
</comment>
<dbReference type="PANTHER" id="PTHR10443">
    <property type="entry name" value="MICROSOMAL DIPEPTIDASE"/>
    <property type="match status" value="1"/>
</dbReference>
<dbReference type="EC" id="3.4.13.19" evidence="1"/>
<keyword evidence="1" id="KW-1015">Disulfide bond</keyword>
<gene>
    <name evidence="2" type="ORF">ANN_13177</name>
</gene>
<dbReference type="PROSITE" id="PS51365">
    <property type="entry name" value="RENAL_DIPEPTIDASE_2"/>
    <property type="match status" value="1"/>
</dbReference>
<comment type="cofactor">
    <cofactor evidence="1">
        <name>Zn(2+)</name>
        <dbReference type="ChEBI" id="CHEBI:29105"/>
    </cofactor>
</comment>
<dbReference type="InterPro" id="IPR008257">
    <property type="entry name" value="Pept_M19"/>
</dbReference>
<protein>
    <recommendedName>
        <fullName evidence="1">Dipeptidase</fullName>
        <ecNumber evidence="1">3.4.13.19</ecNumber>
    </recommendedName>
</protein>
<comment type="similarity">
    <text evidence="1">Belongs to the metallo-dependent hydrolases superfamily. Peptidase M19 family.</text>
</comment>
<evidence type="ECO:0000256" key="1">
    <source>
        <dbReference type="RuleBase" id="RU341113"/>
    </source>
</evidence>
<dbReference type="Proteomes" id="UP001148838">
    <property type="component" value="Unassembled WGS sequence"/>
</dbReference>
<keyword evidence="1" id="KW-0336">GPI-anchor</keyword>
<comment type="subcellular location">
    <subcellularLocation>
        <location evidence="1">Membrane</location>
        <topology evidence="1">Lipid-anchor</topology>
        <topology evidence="1">GPI-anchor</topology>
    </subcellularLocation>
</comment>
<accession>A0ABQ8TK27</accession>
<keyword evidence="1" id="KW-0378">Hydrolase</keyword>
<dbReference type="Gene3D" id="3.20.20.140">
    <property type="entry name" value="Metal-dependent hydrolases"/>
    <property type="match status" value="1"/>
</dbReference>
<keyword evidence="1" id="KW-0862">Zinc</keyword>
<dbReference type="PANTHER" id="PTHR10443:SF47">
    <property type="entry name" value="DIPEPTIDASE"/>
    <property type="match status" value="1"/>
</dbReference>
<keyword evidence="1" id="KW-0325">Glycoprotein</keyword>
<name>A0ABQ8TK27_PERAM</name>
<keyword evidence="1" id="KW-0479">Metal-binding</keyword>
<evidence type="ECO:0000313" key="2">
    <source>
        <dbReference type="EMBL" id="KAJ4446481.1"/>
    </source>
</evidence>
<dbReference type="InterPro" id="IPR032466">
    <property type="entry name" value="Metal_Hydrolase"/>
</dbReference>
<dbReference type="EMBL" id="JAJSOF020000009">
    <property type="protein sequence ID" value="KAJ4446481.1"/>
    <property type="molecule type" value="Genomic_DNA"/>
</dbReference>
<sequence length="191" mass="22126">MRLEVNSERKMYMIISRDQNIVRNGNIKIGDLSFEEVEKFKYLGAPVTKINDTLGEIKRRINMGNTCYCSGIEHEYPSIFYGDRVYALKFWSAYVPCSTQHLDAVQLALEQIDVIRRLVAKYPTYMTLVTSTEGSTSVIYMKYDVRIFHSDSSVSVFSNEFGKFGRDFRLTNEDLSIFSRHRLCATCFLMV</sequence>
<organism evidence="2 3">
    <name type="scientific">Periplaneta americana</name>
    <name type="common">American cockroach</name>
    <name type="synonym">Blatta americana</name>
    <dbReference type="NCBI Taxonomy" id="6978"/>
    <lineage>
        <taxon>Eukaryota</taxon>
        <taxon>Metazoa</taxon>
        <taxon>Ecdysozoa</taxon>
        <taxon>Arthropoda</taxon>
        <taxon>Hexapoda</taxon>
        <taxon>Insecta</taxon>
        <taxon>Pterygota</taxon>
        <taxon>Neoptera</taxon>
        <taxon>Polyneoptera</taxon>
        <taxon>Dictyoptera</taxon>
        <taxon>Blattodea</taxon>
        <taxon>Blattoidea</taxon>
        <taxon>Blattidae</taxon>
        <taxon>Blattinae</taxon>
        <taxon>Periplaneta</taxon>
    </lineage>
</organism>
<reference evidence="2 3" key="1">
    <citation type="journal article" date="2022" name="Allergy">
        <title>Genome assembly and annotation of Periplaneta americana reveal a comprehensive cockroach allergen profile.</title>
        <authorList>
            <person name="Wang L."/>
            <person name="Xiong Q."/>
            <person name="Saelim N."/>
            <person name="Wang L."/>
            <person name="Nong W."/>
            <person name="Wan A.T."/>
            <person name="Shi M."/>
            <person name="Liu X."/>
            <person name="Cao Q."/>
            <person name="Hui J.H.L."/>
            <person name="Sookrung N."/>
            <person name="Leung T.F."/>
            <person name="Tungtrongchitr A."/>
            <person name="Tsui S.K.W."/>
        </authorList>
    </citation>
    <scope>NUCLEOTIDE SEQUENCE [LARGE SCALE GENOMIC DNA]</scope>
    <source>
        <strain evidence="2">PWHHKU_190912</strain>
    </source>
</reference>
<keyword evidence="1" id="KW-0472">Membrane</keyword>
<comment type="catalytic activity">
    <reaction evidence="1">
        <text>an L-aminoacyl-L-amino acid + H2O = 2 an L-alpha-amino acid</text>
        <dbReference type="Rhea" id="RHEA:48940"/>
        <dbReference type="ChEBI" id="CHEBI:15377"/>
        <dbReference type="ChEBI" id="CHEBI:59869"/>
        <dbReference type="ChEBI" id="CHEBI:77460"/>
        <dbReference type="EC" id="3.4.13.19"/>
    </reaction>
</comment>
<keyword evidence="1" id="KW-0449">Lipoprotein</keyword>